<dbReference type="GO" id="GO:0016594">
    <property type="term" value="F:glycine binding"/>
    <property type="evidence" value="ECO:0007669"/>
    <property type="project" value="TreeGrafter"/>
</dbReference>
<comment type="subunit">
    <text evidence="7">The glycine cleavage system is composed of four proteins: P, T, L and H.</text>
</comment>
<comment type="function">
    <text evidence="7">The glycine cleavage system catalyzes the degradation of glycine.</text>
</comment>
<dbReference type="InterPro" id="IPR015422">
    <property type="entry name" value="PyrdxlP-dep_Trfase_small"/>
</dbReference>
<gene>
    <name evidence="10" type="ORF">C1645_787318</name>
</gene>
<dbReference type="GO" id="GO:0005960">
    <property type="term" value="C:glycine cleavage complex"/>
    <property type="evidence" value="ECO:0007669"/>
    <property type="project" value="TreeGrafter"/>
</dbReference>
<proteinExistence type="inferred from homology"/>
<dbReference type="CDD" id="cd00613">
    <property type="entry name" value="GDC-P"/>
    <property type="match status" value="2"/>
</dbReference>
<dbReference type="GO" id="GO:0030170">
    <property type="term" value="F:pyridoxal phosphate binding"/>
    <property type="evidence" value="ECO:0007669"/>
    <property type="project" value="TreeGrafter"/>
</dbReference>
<dbReference type="InterPro" id="IPR020581">
    <property type="entry name" value="GDC_P"/>
</dbReference>
<evidence type="ECO:0000256" key="4">
    <source>
        <dbReference type="ARBA" id="ARBA00023002"/>
    </source>
</evidence>
<dbReference type="Pfam" id="PF21478">
    <property type="entry name" value="GcvP2_C"/>
    <property type="match status" value="1"/>
</dbReference>
<keyword evidence="7" id="KW-0496">Mitochondrion</keyword>
<keyword evidence="3 6" id="KW-0663">Pyridoxal phosphate</keyword>
<evidence type="ECO:0000256" key="7">
    <source>
        <dbReference type="RuleBase" id="RU364056"/>
    </source>
</evidence>
<dbReference type="EC" id="1.4.4.2" evidence="7"/>
<dbReference type="FunFam" id="3.40.640.10:FF:000007">
    <property type="entry name" value="glycine dehydrogenase (Decarboxylating), mitochondrial"/>
    <property type="match status" value="1"/>
</dbReference>
<keyword evidence="7" id="KW-0809">Transit peptide</keyword>
<dbReference type="STRING" id="658196.A0A397S9J4"/>
<dbReference type="FunFam" id="3.90.1150.10:FF:000007">
    <property type="entry name" value="Glycine dehydrogenase (decarboxylating), mitochondrial"/>
    <property type="match status" value="1"/>
</dbReference>
<dbReference type="HAMAP" id="MF_00711">
    <property type="entry name" value="GcvP"/>
    <property type="match status" value="1"/>
</dbReference>
<name>A0A397S9J4_9GLOM</name>
<evidence type="ECO:0000256" key="2">
    <source>
        <dbReference type="ARBA" id="ARBA00010756"/>
    </source>
</evidence>
<organism evidence="10 11">
    <name type="scientific">Glomus cerebriforme</name>
    <dbReference type="NCBI Taxonomy" id="658196"/>
    <lineage>
        <taxon>Eukaryota</taxon>
        <taxon>Fungi</taxon>
        <taxon>Fungi incertae sedis</taxon>
        <taxon>Mucoromycota</taxon>
        <taxon>Glomeromycotina</taxon>
        <taxon>Glomeromycetes</taxon>
        <taxon>Glomerales</taxon>
        <taxon>Glomeraceae</taxon>
        <taxon>Glomus</taxon>
    </lineage>
</organism>
<comment type="catalytic activity">
    <reaction evidence="5 7">
        <text>N(6)-[(R)-lipoyl]-L-lysyl-[glycine-cleavage complex H protein] + glycine + H(+) = N(6)-[(R)-S(8)-aminomethyldihydrolipoyl]-L-lysyl-[glycine-cleavage complex H protein] + CO2</text>
        <dbReference type="Rhea" id="RHEA:24304"/>
        <dbReference type="Rhea" id="RHEA-COMP:10494"/>
        <dbReference type="Rhea" id="RHEA-COMP:10495"/>
        <dbReference type="ChEBI" id="CHEBI:15378"/>
        <dbReference type="ChEBI" id="CHEBI:16526"/>
        <dbReference type="ChEBI" id="CHEBI:57305"/>
        <dbReference type="ChEBI" id="CHEBI:83099"/>
        <dbReference type="ChEBI" id="CHEBI:83143"/>
        <dbReference type="EC" id="1.4.4.2"/>
    </reaction>
</comment>
<dbReference type="PANTHER" id="PTHR11773:SF1">
    <property type="entry name" value="GLYCINE DEHYDROGENASE (DECARBOXYLATING), MITOCHONDRIAL"/>
    <property type="match status" value="1"/>
</dbReference>
<dbReference type="NCBIfam" id="NF001696">
    <property type="entry name" value="PRK00451.1"/>
    <property type="match status" value="1"/>
</dbReference>
<evidence type="ECO:0000313" key="11">
    <source>
        <dbReference type="Proteomes" id="UP000265703"/>
    </source>
</evidence>
<dbReference type="GO" id="GO:0005739">
    <property type="term" value="C:mitochondrion"/>
    <property type="evidence" value="ECO:0007669"/>
    <property type="project" value="UniProtKB-SubCell"/>
</dbReference>
<protein>
    <recommendedName>
        <fullName evidence="7">Glycine cleavage system P protein</fullName>
        <ecNumber evidence="7">1.4.4.2</ecNumber>
    </recommendedName>
</protein>
<comment type="caution">
    <text evidence="10">The sequence shown here is derived from an EMBL/GenBank/DDBJ whole genome shotgun (WGS) entry which is preliminary data.</text>
</comment>
<dbReference type="InterPro" id="IPR049316">
    <property type="entry name" value="GDC-P_C"/>
</dbReference>
<dbReference type="InterPro" id="IPR015424">
    <property type="entry name" value="PyrdxlP-dep_Trfase"/>
</dbReference>
<dbReference type="Pfam" id="PF02347">
    <property type="entry name" value="GDC-P"/>
    <property type="match status" value="1"/>
</dbReference>
<evidence type="ECO:0000256" key="5">
    <source>
        <dbReference type="ARBA" id="ARBA00049026"/>
    </source>
</evidence>
<keyword evidence="4 7" id="KW-0560">Oxidoreductase</keyword>
<evidence type="ECO:0000256" key="3">
    <source>
        <dbReference type="ARBA" id="ARBA00022898"/>
    </source>
</evidence>
<evidence type="ECO:0000256" key="1">
    <source>
        <dbReference type="ARBA" id="ARBA00001933"/>
    </source>
</evidence>
<dbReference type="Gene3D" id="3.90.1150.10">
    <property type="entry name" value="Aspartate Aminotransferase, domain 1"/>
    <property type="match status" value="2"/>
</dbReference>
<feature type="modified residue" description="N6-(pyridoxal phosphate)lysine" evidence="6">
    <location>
        <position position="768"/>
    </location>
</feature>
<dbReference type="Proteomes" id="UP000265703">
    <property type="component" value="Unassembled WGS sequence"/>
</dbReference>
<dbReference type="EMBL" id="QKYT01000610">
    <property type="protein sequence ID" value="RIA82980.1"/>
    <property type="molecule type" value="Genomic_DNA"/>
</dbReference>
<evidence type="ECO:0000313" key="10">
    <source>
        <dbReference type="EMBL" id="RIA82980.1"/>
    </source>
</evidence>
<comment type="subcellular location">
    <subcellularLocation>
        <location evidence="7">Mitochondrion</location>
    </subcellularLocation>
</comment>
<dbReference type="FunFam" id="3.40.640.10:FF:000005">
    <property type="entry name" value="Glycine dehydrogenase (decarboxylating), mitochondrial"/>
    <property type="match status" value="1"/>
</dbReference>
<dbReference type="SUPFAM" id="SSF53383">
    <property type="entry name" value="PLP-dependent transferases"/>
    <property type="match status" value="2"/>
</dbReference>
<dbReference type="NCBIfam" id="TIGR00461">
    <property type="entry name" value="gcvP"/>
    <property type="match status" value="1"/>
</dbReference>
<evidence type="ECO:0000259" key="9">
    <source>
        <dbReference type="Pfam" id="PF21478"/>
    </source>
</evidence>
<dbReference type="InterPro" id="IPR015421">
    <property type="entry name" value="PyrdxlP-dep_Trfase_major"/>
</dbReference>
<dbReference type="InterPro" id="IPR049315">
    <property type="entry name" value="GDC-P_N"/>
</dbReference>
<dbReference type="PANTHER" id="PTHR11773">
    <property type="entry name" value="GLYCINE DEHYDROGENASE, DECARBOXYLATING"/>
    <property type="match status" value="1"/>
</dbReference>
<keyword evidence="11" id="KW-1185">Reference proteome</keyword>
<sequence length="1021" mass="113025">MFNQVVYRGVKTPLIFSSRIRTITTRFNNISIRQLNLNQINSKNIIIGVSNFSKTSRKFSSTSLKNDAFSPLDTFPRRHNGSSDAEIKVMLEAIGVKDMEELVLKAVPANIRSTESLALEEGLTESELMERLKSIVSKNKVYRSYIGMGYTNTIVPSVILRNILESPGWYTQYTPYQPEISQGRLESLLNFQTMVTDLTGMDLANASLLDEGTAAAEAMLISFSARKQKCNTFFVDEKCHPQTIACLKTRSEGFGINVIVGDALKYDFENQHKNDLAGVLVQYPATDGNINDYSDFSAKIHSLGGQVVCATDLMALTLLTPPGEWGADIAVGNSQRFGVPLGYGGPHAAFFSCKDRLKRRMPGRLVGVSRDASGNKAYRLSLQTREQHIRREKATSNICTAQALLANMAAMYAIYHGPEGVTAIARRIHNLTNTLAEEIKQMGYQIKNEAFFDTLNVHIEGGADDIIRKALTVNINFRRVDNNTVGITLDETVKKEDVLDIIQVFSKDSNKKSNLVLPDKPTIPQKFIRTSPYMQHRVFNSYHSETEILRYIYHLQSKDLSLAHSMIPLGSCTMKLNATTEMIPITWPEFANIHPFVPADQAEGYEVIIKELEHDLAVITGFDGISLQPNSGAQGEYTGLRIIRAYHKSRGDDKRNVCLIPVSAHGTNPASAAMAGMEVVPVKCENNGDLDMKDLELKATKYKDKLAAFMVTYPSTFGVFENGVVKACEIIHQNGGQVYMDGANLNAQIGLCTPAGIGADVCHLNLHKTFCIPHGGGGPGVGPVGVKSHLVPFLPGHPIVKTGGDKCIGPVSAAPFGSPDILPISWAYIKMMGSKGLTSATHLALLNANYMAVRLSNHYKILYVNQQGMCAHEFIIDVRPFQKTANIEAIDIAKRLQDYGFHSPTMSWPVANTLMIEPTESESKAELDRFCDAMISIREEIRSIEKGQQPKENNILKNSPHTIEMLTKTTWDKAYSREQAAFPLKYLKTHKFWPSVGRLDDAYGDINLICSCPPVEDYLEN</sequence>
<dbReference type="GO" id="GO:0004375">
    <property type="term" value="F:glycine dehydrogenase (decarboxylating) activity"/>
    <property type="evidence" value="ECO:0007669"/>
    <property type="project" value="UniProtKB-UniRule"/>
</dbReference>
<reference evidence="10 11" key="1">
    <citation type="submission" date="2018-06" db="EMBL/GenBank/DDBJ databases">
        <title>Comparative genomics reveals the genomic features of Rhizophagus irregularis, R. cerebriforme, R. diaphanum and Gigaspora rosea, and their symbiotic lifestyle signature.</title>
        <authorList>
            <person name="Morin E."/>
            <person name="San Clemente H."/>
            <person name="Chen E.C.H."/>
            <person name="De La Providencia I."/>
            <person name="Hainaut M."/>
            <person name="Kuo A."/>
            <person name="Kohler A."/>
            <person name="Murat C."/>
            <person name="Tang N."/>
            <person name="Roy S."/>
            <person name="Loubradou J."/>
            <person name="Henrissat B."/>
            <person name="Grigoriev I.V."/>
            <person name="Corradi N."/>
            <person name="Roux C."/>
            <person name="Martin F.M."/>
        </authorList>
    </citation>
    <scope>NUCLEOTIDE SEQUENCE [LARGE SCALE GENOMIC DNA]</scope>
    <source>
        <strain evidence="10 11">DAOM 227022</strain>
    </source>
</reference>
<comment type="cofactor">
    <cofactor evidence="1 6 7">
        <name>pyridoxal 5'-phosphate</name>
        <dbReference type="ChEBI" id="CHEBI:597326"/>
    </cofactor>
</comment>
<feature type="domain" description="Glycine cleavage system P-protein N-terminal" evidence="8">
    <location>
        <begin position="77"/>
        <end position="505"/>
    </location>
</feature>
<evidence type="ECO:0000256" key="6">
    <source>
        <dbReference type="PIRSR" id="PIRSR603437-50"/>
    </source>
</evidence>
<dbReference type="OrthoDB" id="6537869at2759"/>
<comment type="similarity">
    <text evidence="2 7">Belongs to the GcvP family.</text>
</comment>
<evidence type="ECO:0000259" key="8">
    <source>
        <dbReference type="Pfam" id="PF02347"/>
    </source>
</evidence>
<dbReference type="InterPro" id="IPR003437">
    <property type="entry name" value="GcvP"/>
</dbReference>
<dbReference type="AlphaFoldDB" id="A0A397S9J4"/>
<feature type="domain" description="Glycine dehydrogenase C-terminal" evidence="9">
    <location>
        <begin position="840"/>
        <end position="961"/>
    </location>
</feature>
<dbReference type="NCBIfam" id="NF003346">
    <property type="entry name" value="PRK04366.1"/>
    <property type="match status" value="1"/>
</dbReference>
<accession>A0A397S9J4</accession>
<dbReference type="Gene3D" id="3.40.640.10">
    <property type="entry name" value="Type I PLP-dependent aspartate aminotransferase-like (Major domain)"/>
    <property type="match status" value="2"/>
</dbReference>
<dbReference type="GO" id="GO:0019464">
    <property type="term" value="P:glycine decarboxylation via glycine cleavage system"/>
    <property type="evidence" value="ECO:0007669"/>
    <property type="project" value="TreeGrafter"/>
</dbReference>